<evidence type="ECO:0000259" key="3">
    <source>
        <dbReference type="Pfam" id="PF25954"/>
    </source>
</evidence>
<accession>A0A6S6XTE4</accession>
<dbReference type="GO" id="GO:1990281">
    <property type="term" value="C:efflux pump complex"/>
    <property type="evidence" value="ECO:0007669"/>
    <property type="project" value="TreeGrafter"/>
</dbReference>
<dbReference type="Pfam" id="PF25954">
    <property type="entry name" value="Beta-barrel_RND_2"/>
    <property type="match status" value="1"/>
</dbReference>
<dbReference type="InterPro" id="IPR058792">
    <property type="entry name" value="Beta-barrel_RND_2"/>
</dbReference>
<feature type="domain" description="CusB-like beta-barrel" evidence="3">
    <location>
        <begin position="182"/>
        <end position="254"/>
    </location>
</feature>
<feature type="chain" id="PRO_5027703047" evidence="2">
    <location>
        <begin position="19"/>
        <end position="328"/>
    </location>
</feature>
<dbReference type="Proteomes" id="UP000515733">
    <property type="component" value="Chromosome"/>
</dbReference>
<dbReference type="PANTHER" id="PTHR30469:SF38">
    <property type="entry name" value="HLYD FAMILY SECRETION PROTEIN"/>
    <property type="match status" value="1"/>
</dbReference>
<sequence>MRWLVLSLSLLCAFPAGAALVSPPVTALAELREVDAGYAAEGTVEAVRQAIVAAQVAGRVVDLPVDAGQRVRQGQVLARLDSREAAEGVAAAQAQFKQAQAQYERTRDLHARQFVSQAALDRAEADFRAARAQAGAAGAGLSHGTVTSPLAGLVGLRHVELGEMAQPGRPLLTVFDPRSLRVVASLPQQHLAEVTKATRARVEFPETGRWIDGVRFEVLPMADPQTHAATARVLLPEGVEGLVPGLFARVHFVSGRVRKLTVPPSAVVRRGEVTGLYVVDEKGGQRLRQVRLGEPLANGEREVLAGLRPGERYAVDGARATLNRDVVR</sequence>
<name>A0A6S6XTE4_9PROT</name>
<dbReference type="PANTHER" id="PTHR30469">
    <property type="entry name" value="MULTIDRUG RESISTANCE PROTEIN MDTA"/>
    <property type="match status" value="1"/>
</dbReference>
<evidence type="ECO:0000256" key="2">
    <source>
        <dbReference type="SAM" id="SignalP"/>
    </source>
</evidence>
<gene>
    <name evidence="5" type="ORF">DENOEST_0855</name>
</gene>
<evidence type="ECO:0000259" key="4">
    <source>
        <dbReference type="Pfam" id="PF25973"/>
    </source>
</evidence>
<evidence type="ECO:0000256" key="1">
    <source>
        <dbReference type="ARBA" id="ARBA00009477"/>
    </source>
</evidence>
<proteinExistence type="inferred from homology"/>
<reference evidence="5 6" key="1">
    <citation type="submission" date="2020-03" db="EMBL/GenBank/DDBJ databases">
        <authorList>
            <consortium name="Genoscope - CEA"/>
            <person name="William W."/>
        </authorList>
    </citation>
    <scope>NUCLEOTIDE SEQUENCE [LARGE SCALE GENOMIC DNA]</scope>
    <source>
        <strain evidence="6">DSM 16959</strain>
    </source>
</reference>
<dbReference type="Gene3D" id="2.40.50.100">
    <property type="match status" value="1"/>
</dbReference>
<dbReference type="AlphaFoldDB" id="A0A6S6XTE4"/>
<dbReference type="Gene3D" id="1.10.287.470">
    <property type="entry name" value="Helix hairpin bin"/>
    <property type="match status" value="1"/>
</dbReference>
<keyword evidence="2" id="KW-0732">Signal</keyword>
<dbReference type="GO" id="GO:0015562">
    <property type="term" value="F:efflux transmembrane transporter activity"/>
    <property type="evidence" value="ECO:0007669"/>
    <property type="project" value="TreeGrafter"/>
</dbReference>
<dbReference type="Gene3D" id="2.40.420.20">
    <property type="match status" value="1"/>
</dbReference>
<keyword evidence="6" id="KW-1185">Reference proteome</keyword>
<dbReference type="KEGG" id="doe:DENOEST_0855"/>
<dbReference type="InterPro" id="IPR058647">
    <property type="entry name" value="BSH_CzcB-like"/>
</dbReference>
<feature type="signal peptide" evidence="2">
    <location>
        <begin position="1"/>
        <end position="18"/>
    </location>
</feature>
<comment type="similarity">
    <text evidence="1">Belongs to the membrane fusion protein (MFP) (TC 8.A.1) family.</text>
</comment>
<dbReference type="NCBIfam" id="TIGR01730">
    <property type="entry name" value="RND_mfp"/>
    <property type="match status" value="1"/>
</dbReference>
<feature type="domain" description="CzcB-like barrel-sandwich hybrid" evidence="4">
    <location>
        <begin position="49"/>
        <end position="174"/>
    </location>
</feature>
<dbReference type="Gene3D" id="2.40.30.170">
    <property type="match status" value="1"/>
</dbReference>
<dbReference type="SUPFAM" id="SSF111369">
    <property type="entry name" value="HlyD-like secretion proteins"/>
    <property type="match status" value="1"/>
</dbReference>
<organism evidence="5 6">
    <name type="scientific">Denitratisoma oestradiolicum</name>
    <dbReference type="NCBI Taxonomy" id="311182"/>
    <lineage>
        <taxon>Bacteria</taxon>
        <taxon>Pseudomonadati</taxon>
        <taxon>Pseudomonadota</taxon>
        <taxon>Betaproteobacteria</taxon>
        <taxon>Nitrosomonadales</taxon>
        <taxon>Sterolibacteriaceae</taxon>
        <taxon>Denitratisoma</taxon>
    </lineage>
</organism>
<dbReference type="InterPro" id="IPR006143">
    <property type="entry name" value="RND_pump_MFP"/>
</dbReference>
<dbReference type="RefSeq" id="WP_170228261.1">
    <property type="nucleotide sequence ID" value="NZ_LR778301.1"/>
</dbReference>
<evidence type="ECO:0000313" key="5">
    <source>
        <dbReference type="EMBL" id="CAB1368020.1"/>
    </source>
</evidence>
<evidence type="ECO:0000313" key="6">
    <source>
        <dbReference type="Proteomes" id="UP000515733"/>
    </source>
</evidence>
<dbReference type="EMBL" id="LR778301">
    <property type="protein sequence ID" value="CAB1368020.1"/>
    <property type="molecule type" value="Genomic_DNA"/>
</dbReference>
<protein>
    <submittedName>
        <fullName evidence="5">RND family efflux transporter, MFP subunit</fullName>
    </submittedName>
</protein>
<dbReference type="Pfam" id="PF25973">
    <property type="entry name" value="BSH_CzcB"/>
    <property type="match status" value="1"/>
</dbReference>